<keyword evidence="1" id="KW-0812">Transmembrane</keyword>
<keyword evidence="1" id="KW-1133">Transmembrane helix</keyword>
<accession>A0AAE9ZB37</accession>
<dbReference type="Proteomes" id="UP001214043">
    <property type="component" value="Chromosome"/>
</dbReference>
<name>A0AAE9ZB37_9PROT</name>
<reference evidence="2" key="1">
    <citation type="submission" date="2023-02" db="EMBL/GenBank/DDBJ databases">
        <title>Genome sequence of Hyphococcus flavus.</title>
        <authorList>
            <person name="Rong J.-C."/>
            <person name="Zhao Q."/>
            <person name="Yi M."/>
            <person name="Wu J.-Y."/>
        </authorList>
    </citation>
    <scope>NUCLEOTIDE SEQUENCE</scope>
    <source>
        <strain evidence="2">MCCC 1K03223</strain>
    </source>
</reference>
<sequence>MDFAGLSDVQFIFLMLIVFQVKQLIGDYILQTGWMVNGKTKVGLGYILPLTVHVFVHALTTLAIVMVVNKDLWVLALIDFTAHFAMDRIKSSPFMLGRFTDMTKQSFWIPFGLDQMVHHLTHYFLIYQLFLHR</sequence>
<dbReference type="AlphaFoldDB" id="A0AAE9ZB37"/>
<keyword evidence="1" id="KW-0472">Membrane</keyword>
<evidence type="ECO:0000313" key="3">
    <source>
        <dbReference type="Proteomes" id="UP001214043"/>
    </source>
</evidence>
<dbReference type="InterPro" id="IPR021737">
    <property type="entry name" value="Phage_phiKZ_Orf197"/>
</dbReference>
<proteinExistence type="predicted"/>
<organism evidence="2 3">
    <name type="scientific">Hyphococcus flavus</name>
    <dbReference type="NCBI Taxonomy" id="1866326"/>
    <lineage>
        <taxon>Bacteria</taxon>
        <taxon>Pseudomonadati</taxon>
        <taxon>Pseudomonadota</taxon>
        <taxon>Alphaproteobacteria</taxon>
        <taxon>Parvularculales</taxon>
        <taxon>Parvularculaceae</taxon>
        <taxon>Hyphococcus</taxon>
    </lineage>
</organism>
<evidence type="ECO:0000256" key="1">
    <source>
        <dbReference type="SAM" id="Phobius"/>
    </source>
</evidence>
<feature type="transmembrane region" description="Helical" evidence="1">
    <location>
        <begin position="12"/>
        <end position="30"/>
    </location>
</feature>
<keyword evidence="3" id="KW-1185">Reference proteome</keyword>
<dbReference type="Pfam" id="PF11750">
    <property type="entry name" value="DUF3307"/>
    <property type="match status" value="1"/>
</dbReference>
<gene>
    <name evidence="2" type="ORF">PUV54_15220</name>
</gene>
<protein>
    <submittedName>
        <fullName evidence="2">DUF3307 domain-containing protein</fullName>
    </submittedName>
</protein>
<dbReference type="KEGG" id="hfl:PUV54_15220"/>
<feature type="transmembrane region" description="Helical" evidence="1">
    <location>
        <begin position="42"/>
        <end position="66"/>
    </location>
</feature>
<evidence type="ECO:0000313" key="2">
    <source>
        <dbReference type="EMBL" id="WDI31299.1"/>
    </source>
</evidence>
<dbReference type="RefSeq" id="WP_274493159.1">
    <property type="nucleotide sequence ID" value="NZ_CP118166.1"/>
</dbReference>
<dbReference type="EMBL" id="CP118166">
    <property type="protein sequence ID" value="WDI31299.1"/>
    <property type="molecule type" value="Genomic_DNA"/>
</dbReference>